<gene>
    <name evidence="3" type="ORF">Ahy_B05g075238</name>
</gene>
<reference evidence="3 4" key="1">
    <citation type="submission" date="2019-01" db="EMBL/GenBank/DDBJ databases">
        <title>Sequencing of cultivated peanut Arachis hypogaea provides insights into genome evolution and oil improvement.</title>
        <authorList>
            <person name="Chen X."/>
        </authorList>
    </citation>
    <scope>NUCLEOTIDE SEQUENCE [LARGE SCALE GENOMIC DNA]</scope>
    <source>
        <strain evidence="4">cv. Fuhuasheng</strain>
        <tissue evidence="3">Leaves</tissue>
    </source>
</reference>
<organism evidence="3 4">
    <name type="scientific">Arachis hypogaea</name>
    <name type="common">Peanut</name>
    <dbReference type="NCBI Taxonomy" id="3818"/>
    <lineage>
        <taxon>Eukaryota</taxon>
        <taxon>Viridiplantae</taxon>
        <taxon>Streptophyta</taxon>
        <taxon>Embryophyta</taxon>
        <taxon>Tracheophyta</taxon>
        <taxon>Spermatophyta</taxon>
        <taxon>Magnoliopsida</taxon>
        <taxon>eudicotyledons</taxon>
        <taxon>Gunneridae</taxon>
        <taxon>Pentapetalae</taxon>
        <taxon>rosids</taxon>
        <taxon>fabids</taxon>
        <taxon>Fabales</taxon>
        <taxon>Fabaceae</taxon>
        <taxon>Papilionoideae</taxon>
        <taxon>50 kb inversion clade</taxon>
        <taxon>dalbergioids sensu lato</taxon>
        <taxon>Dalbergieae</taxon>
        <taxon>Pterocarpus clade</taxon>
        <taxon>Arachis</taxon>
    </lineage>
</organism>
<evidence type="ECO:0000256" key="1">
    <source>
        <dbReference type="SAM" id="MobiDB-lite"/>
    </source>
</evidence>
<feature type="region of interest" description="Disordered" evidence="1">
    <location>
        <begin position="1"/>
        <end position="23"/>
    </location>
</feature>
<comment type="caution">
    <text evidence="3">The sequence shown here is derived from an EMBL/GenBank/DDBJ whole genome shotgun (WGS) entry which is preliminary data.</text>
</comment>
<dbReference type="Pfam" id="PF14703">
    <property type="entry name" value="PHM7_cyt"/>
    <property type="match status" value="1"/>
</dbReference>
<accession>A0A444Z0T9</accession>
<feature type="compositionally biased region" description="Basic and acidic residues" evidence="1">
    <location>
        <begin position="13"/>
        <end position="23"/>
    </location>
</feature>
<dbReference type="Proteomes" id="UP000289738">
    <property type="component" value="Chromosome B05"/>
</dbReference>
<sequence length="130" mass="14758">MVVRDIPAVPEGQTRKEKVDDCNRPQKDKIWEELEGYKKNLARAEAVFEKSKATTKPEGTRTTSRTGLLGLCGSKVDSIEYYNEKINETVTKLEAEQKVALSEISNKMLLLSSSRTGLLQHQQLRVYMLK</sequence>
<protein>
    <recommendedName>
        <fullName evidence="2">CSC1/OSCA1-like cytosolic domain-containing protein</fullName>
    </recommendedName>
</protein>
<name>A0A444Z0T9_ARAHY</name>
<dbReference type="STRING" id="3818.A0A444Z0T9"/>
<feature type="domain" description="CSC1/OSCA1-like cytosolic" evidence="2">
    <location>
        <begin position="29"/>
        <end position="100"/>
    </location>
</feature>
<evidence type="ECO:0000313" key="4">
    <source>
        <dbReference type="Proteomes" id="UP000289738"/>
    </source>
</evidence>
<keyword evidence="4" id="KW-1185">Reference proteome</keyword>
<evidence type="ECO:0000313" key="3">
    <source>
        <dbReference type="EMBL" id="RYR07786.1"/>
    </source>
</evidence>
<proteinExistence type="predicted"/>
<dbReference type="AlphaFoldDB" id="A0A444Z0T9"/>
<dbReference type="EMBL" id="SDMP01000015">
    <property type="protein sequence ID" value="RYR07786.1"/>
    <property type="molecule type" value="Genomic_DNA"/>
</dbReference>
<evidence type="ECO:0000259" key="2">
    <source>
        <dbReference type="Pfam" id="PF14703"/>
    </source>
</evidence>
<dbReference type="InterPro" id="IPR027815">
    <property type="entry name" value="CSC1/OSCA1-like_cyt"/>
</dbReference>